<dbReference type="Proteomes" id="UP000006906">
    <property type="component" value="Chromosome 7"/>
</dbReference>
<feature type="region of interest" description="Disordered" evidence="4">
    <location>
        <begin position="374"/>
        <end position="415"/>
    </location>
</feature>
<dbReference type="GO" id="GO:0003688">
    <property type="term" value="F:DNA replication origin binding"/>
    <property type="evidence" value="ECO:0000318"/>
    <property type="project" value="GO_Central"/>
</dbReference>
<accession>A0A2K3DLK2</accession>
<dbReference type="Gene3D" id="3.40.50.300">
    <property type="entry name" value="P-loop containing nucleotide triphosphate hydrolases"/>
    <property type="match status" value="1"/>
</dbReference>
<dbReference type="RefSeq" id="XP_042923209.1">
    <property type="nucleotide sequence ID" value="XM_043064641.1"/>
</dbReference>
<dbReference type="EMBL" id="CM008968">
    <property type="protein sequence ID" value="PNW81419.1"/>
    <property type="molecule type" value="Genomic_DNA"/>
</dbReference>
<dbReference type="InterPro" id="IPR047088">
    <property type="entry name" value="ORC5_C"/>
</dbReference>
<evidence type="ECO:0000259" key="6">
    <source>
        <dbReference type="Pfam" id="PF14630"/>
    </source>
</evidence>
<keyword evidence="8" id="KW-1185">Reference proteome</keyword>
<evidence type="ECO:0000313" key="8">
    <source>
        <dbReference type="Proteomes" id="UP000006906"/>
    </source>
</evidence>
<feature type="region of interest" description="Disordered" evidence="4">
    <location>
        <begin position="199"/>
        <end position="222"/>
    </location>
</feature>
<evidence type="ECO:0000259" key="5">
    <source>
        <dbReference type="Pfam" id="PF13191"/>
    </source>
</evidence>
<dbReference type="PANTHER" id="PTHR12705">
    <property type="entry name" value="ORIGIN RECOGNITION COMPLEX SUBUNIT 5"/>
    <property type="match status" value="1"/>
</dbReference>
<gene>
    <name evidence="7" type="ORF">CHLRE_07g355200v5</name>
</gene>
<dbReference type="STRING" id="3055.A0A2K3DLK2"/>
<dbReference type="Pfam" id="PF14630">
    <property type="entry name" value="ORC5_C"/>
    <property type="match status" value="1"/>
</dbReference>
<feature type="domain" description="Orc1-like AAA ATPase" evidence="5">
    <location>
        <begin position="10"/>
        <end position="139"/>
    </location>
</feature>
<dbReference type="Gramene" id="PNW81419">
    <property type="protein sequence ID" value="PNW81419"/>
    <property type="gene ID" value="CHLRE_07g355200v5"/>
</dbReference>
<dbReference type="Pfam" id="PF13191">
    <property type="entry name" value="AAA_16"/>
    <property type="match status" value="1"/>
</dbReference>
<dbReference type="CDD" id="cd00009">
    <property type="entry name" value="AAA"/>
    <property type="match status" value="1"/>
</dbReference>
<organism evidence="7 8">
    <name type="scientific">Chlamydomonas reinhardtii</name>
    <name type="common">Chlamydomonas smithii</name>
    <dbReference type="NCBI Taxonomy" id="3055"/>
    <lineage>
        <taxon>Eukaryota</taxon>
        <taxon>Viridiplantae</taxon>
        <taxon>Chlorophyta</taxon>
        <taxon>core chlorophytes</taxon>
        <taxon>Chlorophyceae</taxon>
        <taxon>CS clade</taxon>
        <taxon>Chlamydomonadales</taxon>
        <taxon>Chlamydomonadaceae</taxon>
        <taxon>Chlamydomonas</taxon>
    </lineage>
</organism>
<dbReference type="InterPro" id="IPR020796">
    <property type="entry name" value="ORC5"/>
</dbReference>
<evidence type="ECO:0000256" key="1">
    <source>
        <dbReference type="ARBA" id="ARBA00006269"/>
    </source>
</evidence>
<dbReference type="OrthoDB" id="365981at2759"/>
<dbReference type="FunCoup" id="A0A2K3DLK2">
    <property type="interactions" value="1871"/>
</dbReference>
<dbReference type="KEGG" id="cre:CHLRE_07g355200v5"/>
<reference evidence="7 8" key="1">
    <citation type="journal article" date="2007" name="Science">
        <title>The Chlamydomonas genome reveals the evolution of key animal and plant functions.</title>
        <authorList>
            <person name="Merchant S.S."/>
            <person name="Prochnik S.E."/>
            <person name="Vallon O."/>
            <person name="Harris E.H."/>
            <person name="Karpowicz S.J."/>
            <person name="Witman G.B."/>
            <person name="Terry A."/>
            <person name="Salamov A."/>
            <person name="Fritz-Laylin L.K."/>
            <person name="Marechal-Drouard L."/>
            <person name="Marshall W.F."/>
            <person name="Qu L.H."/>
            <person name="Nelson D.R."/>
            <person name="Sanderfoot A.A."/>
            <person name="Spalding M.H."/>
            <person name="Kapitonov V.V."/>
            <person name="Ren Q."/>
            <person name="Ferris P."/>
            <person name="Lindquist E."/>
            <person name="Shapiro H."/>
            <person name="Lucas S.M."/>
            <person name="Grimwood J."/>
            <person name="Schmutz J."/>
            <person name="Cardol P."/>
            <person name="Cerutti H."/>
            <person name="Chanfreau G."/>
            <person name="Chen C.L."/>
            <person name="Cognat V."/>
            <person name="Croft M.T."/>
            <person name="Dent R."/>
            <person name="Dutcher S."/>
            <person name="Fernandez E."/>
            <person name="Fukuzawa H."/>
            <person name="Gonzalez-Ballester D."/>
            <person name="Gonzalez-Halphen D."/>
            <person name="Hallmann A."/>
            <person name="Hanikenne M."/>
            <person name="Hippler M."/>
            <person name="Inwood W."/>
            <person name="Jabbari K."/>
            <person name="Kalanon M."/>
            <person name="Kuras R."/>
            <person name="Lefebvre P.A."/>
            <person name="Lemaire S.D."/>
            <person name="Lobanov A.V."/>
            <person name="Lohr M."/>
            <person name="Manuell A."/>
            <person name="Meier I."/>
            <person name="Mets L."/>
            <person name="Mittag M."/>
            <person name="Mittelmeier T."/>
            <person name="Moroney J.V."/>
            <person name="Moseley J."/>
            <person name="Napoli C."/>
            <person name="Nedelcu A.M."/>
            <person name="Niyogi K."/>
            <person name="Novoselov S.V."/>
            <person name="Paulsen I.T."/>
            <person name="Pazour G."/>
            <person name="Purton S."/>
            <person name="Ral J.P."/>
            <person name="Riano-Pachon D.M."/>
            <person name="Riekhof W."/>
            <person name="Rymarquis L."/>
            <person name="Schroda M."/>
            <person name="Stern D."/>
            <person name="Umen J."/>
            <person name="Willows R."/>
            <person name="Wilson N."/>
            <person name="Zimmer S.L."/>
            <person name="Allmer J."/>
            <person name="Balk J."/>
            <person name="Bisova K."/>
            <person name="Chen C.J."/>
            <person name="Elias M."/>
            <person name="Gendler K."/>
            <person name="Hauser C."/>
            <person name="Lamb M.R."/>
            <person name="Ledford H."/>
            <person name="Long J.C."/>
            <person name="Minagawa J."/>
            <person name="Page M.D."/>
            <person name="Pan J."/>
            <person name="Pootakham W."/>
            <person name="Roje S."/>
            <person name="Rose A."/>
            <person name="Stahlberg E."/>
            <person name="Terauchi A.M."/>
            <person name="Yang P."/>
            <person name="Ball S."/>
            <person name="Bowler C."/>
            <person name="Dieckmann C.L."/>
            <person name="Gladyshev V.N."/>
            <person name="Green P."/>
            <person name="Jorgensen R."/>
            <person name="Mayfield S."/>
            <person name="Mueller-Roeber B."/>
            <person name="Rajamani S."/>
            <person name="Sayre R.T."/>
            <person name="Brokstein P."/>
            <person name="Dubchak I."/>
            <person name="Goodstein D."/>
            <person name="Hornick L."/>
            <person name="Huang Y.W."/>
            <person name="Jhaveri J."/>
            <person name="Luo Y."/>
            <person name="Martinez D."/>
            <person name="Ngau W.C."/>
            <person name="Otillar B."/>
            <person name="Poliakov A."/>
            <person name="Porter A."/>
            <person name="Szajkowski L."/>
            <person name="Werner G."/>
            <person name="Zhou K."/>
            <person name="Grigoriev I.V."/>
            <person name="Rokhsar D.S."/>
            <person name="Grossman A.R."/>
        </authorList>
    </citation>
    <scope>NUCLEOTIDE SEQUENCE [LARGE SCALE GENOMIC DNA]</scope>
    <source>
        <strain evidence="8">CC-503</strain>
    </source>
</reference>
<feature type="compositionally biased region" description="Basic and acidic residues" evidence="4">
    <location>
        <begin position="403"/>
        <end position="415"/>
    </location>
</feature>
<evidence type="ECO:0000256" key="2">
    <source>
        <dbReference type="ARBA" id="ARBA00022741"/>
    </source>
</evidence>
<dbReference type="GeneID" id="5727608"/>
<dbReference type="GO" id="GO:0005664">
    <property type="term" value="C:nuclear origin of replication recognition complex"/>
    <property type="evidence" value="ECO:0000318"/>
    <property type="project" value="GO_Central"/>
</dbReference>
<protein>
    <submittedName>
        <fullName evidence="7">Uncharacterized protein</fullName>
    </submittedName>
</protein>
<dbReference type="ExpressionAtlas" id="A0A2K3DLK2">
    <property type="expression patterns" value="baseline and differential"/>
</dbReference>
<dbReference type="SUPFAM" id="SSF52540">
    <property type="entry name" value="P-loop containing nucleoside triphosphate hydrolases"/>
    <property type="match status" value="1"/>
</dbReference>
<evidence type="ECO:0000256" key="4">
    <source>
        <dbReference type="SAM" id="MobiDB-lite"/>
    </source>
</evidence>
<dbReference type="PaxDb" id="3055-EDO97247"/>
<evidence type="ECO:0000256" key="3">
    <source>
        <dbReference type="ARBA" id="ARBA00022840"/>
    </source>
</evidence>
<keyword evidence="3" id="KW-0067">ATP-binding</keyword>
<dbReference type="InterPro" id="IPR041664">
    <property type="entry name" value="AAA_16"/>
</dbReference>
<feature type="domain" description="Origin recognition complex subunit 5 C-terminal" evidence="6">
    <location>
        <begin position="352"/>
        <end position="547"/>
    </location>
</feature>
<evidence type="ECO:0000313" key="7">
    <source>
        <dbReference type="EMBL" id="PNW81419.1"/>
    </source>
</evidence>
<dbReference type="PANTHER" id="PTHR12705:SF0">
    <property type="entry name" value="ORIGIN RECOGNITION COMPLEX SUBUNIT 5"/>
    <property type="match status" value="1"/>
</dbReference>
<sequence>MAGPDVASCWPCRETQVASLKNWLSGRTASHIIVHGPSGTGKTSIVRHCLEAWGHRYAYTTLPQEYKLRQLFNALLSQLWGLKRKRDAGFGATAGADSWNEFAEAVAAVCPPGAARCSVLVLDNLEWGAHKNMLPQLLAAIRWQRASLVVVAITSTAPQDLRYGPAVGLGLPLMHGVHFPAYSREQLAEVLAANPPTGYGTDASATECRPPGSAQPQRPPPPPGLLRELWGEFCRACVANNFSAVSRSAADLAAVAGWLWPIYSRPLQEGRVRAGSAVETIVRQLDGLMQQQQVVRQVMEVYRPGMRSPPPVLQALSAAAAAAGQGSVGSAGAGSGGDGDGGGGALVANLGKAAKLLLLAAFVASRNKPTLDKDLFEYRTRPGRRRGGRNGAGPGRAGEAQQEADRQAEAAKEARLKGPHAFPLTRLISIFHRLWASVPSLGDDLVSSGLYGGSVFTAEGGGGAGGADVLDVDLATGFAGGRNGLEAVWSQSAAVLSAVTGLQGMGLLAKHGSGEDPLEQPRFTCAIDDPLAQQLAADVNLQLNNYLMYDK</sequence>
<proteinExistence type="inferred from homology"/>
<dbReference type="OMA" id="FHRLWAS"/>
<dbReference type="AlphaFoldDB" id="A0A2K3DLK2"/>
<dbReference type="InParanoid" id="A0A2K3DLK2"/>
<name>A0A2K3DLK2_CHLRE</name>
<dbReference type="GO" id="GO:0006270">
    <property type="term" value="P:DNA replication initiation"/>
    <property type="evidence" value="ECO:0000318"/>
    <property type="project" value="GO_Central"/>
</dbReference>
<dbReference type="InterPro" id="IPR027417">
    <property type="entry name" value="P-loop_NTPase"/>
</dbReference>
<keyword evidence="2" id="KW-0547">Nucleotide-binding</keyword>
<comment type="similarity">
    <text evidence="1">Belongs to the ORC5 family.</text>
</comment>